<dbReference type="GO" id="GO:0016787">
    <property type="term" value="F:hydrolase activity"/>
    <property type="evidence" value="ECO:0007669"/>
    <property type="project" value="UniProtKB-KW"/>
</dbReference>
<dbReference type="Proteomes" id="UP000552644">
    <property type="component" value="Unassembled WGS sequence"/>
</dbReference>
<gene>
    <name evidence="3" type="ORF">FHS44_006193</name>
</gene>
<dbReference type="InterPro" id="IPR032466">
    <property type="entry name" value="Metal_Hydrolase"/>
</dbReference>
<evidence type="ECO:0000313" key="3">
    <source>
        <dbReference type="EMBL" id="MBB4919057.1"/>
    </source>
</evidence>
<comment type="caution">
    <text evidence="3">The sequence shown here is derived from an EMBL/GenBank/DDBJ whole genome shotgun (WGS) entry which is preliminary data.</text>
</comment>
<dbReference type="PANTHER" id="PTHR21240">
    <property type="entry name" value="2-AMINO-3-CARBOXYLMUCONATE-6-SEMIALDEHYDE DECARBOXYLASE"/>
    <property type="match status" value="1"/>
</dbReference>
<keyword evidence="4" id="KW-1185">Reference proteome</keyword>
<dbReference type="GO" id="GO:0016831">
    <property type="term" value="F:carboxy-lyase activity"/>
    <property type="evidence" value="ECO:0007669"/>
    <property type="project" value="InterPro"/>
</dbReference>
<keyword evidence="1" id="KW-0456">Lyase</keyword>
<dbReference type="GO" id="GO:0019748">
    <property type="term" value="P:secondary metabolic process"/>
    <property type="evidence" value="ECO:0007669"/>
    <property type="project" value="TreeGrafter"/>
</dbReference>
<keyword evidence="3" id="KW-0378">Hydrolase</keyword>
<dbReference type="GO" id="GO:0005829">
    <property type="term" value="C:cytosol"/>
    <property type="evidence" value="ECO:0007669"/>
    <property type="project" value="TreeGrafter"/>
</dbReference>
<evidence type="ECO:0000256" key="1">
    <source>
        <dbReference type="ARBA" id="ARBA00023239"/>
    </source>
</evidence>
<dbReference type="InterPro" id="IPR006680">
    <property type="entry name" value="Amidohydro-rel"/>
</dbReference>
<organism evidence="3 4">
    <name type="scientific">Streptosporangium saharense</name>
    <dbReference type="NCBI Taxonomy" id="1706840"/>
    <lineage>
        <taxon>Bacteria</taxon>
        <taxon>Bacillati</taxon>
        <taxon>Actinomycetota</taxon>
        <taxon>Actinomycetes</taxon>
        <taxon>Streptosporangiales</taxon>
        <taxon>Streptosporangiaceae</taxon>
        <taxon>Streptosporangium</taxon>
    </lineage>
</organism>
<dbReference type="Gene3D" id="3.20.20.140">
    <property type="entry name" value="Metal-dependent hydrolases"/>
    <property type="match status" value="1"/>
</dbReference>
<dbReference type="AlphaFoldDB" id="A0A7W7QSP6"/>
<evidence type="ECO:0000259" key="2">
    <source>
        <dbReference type="Pfam" id="PF04909"/>
    </source>
</evidence>
<dbReference type="RefSeq" id="WP_184720887.1">
    <property type="nucleotide sequence ID" value="NZ_JACHJP010000008.1"/>
</dbReference>
<dbReference type="Pfam" id="PF04909">
    <property type="entry name" value="Amidohydro_2"/>
    <property type="match status" value="1"/>
</dbReference>
<dbReference type="SUPFAM" id="SSF51556">
    <property type="entry name" value="Metallo-dependent hydrolases"/>
    <property type="match status" value="1"/>
</dbReference>
<evidence type="ECO:0000313" key="4">
    <source>
        <dbReference type="Proteomes" id="UP000552644"/>
    </source>
</evidence>
<accession>A0A7W7QSP6</accession>
<dbReference type="EMBL" id="JACHJP010000008">
    <property type="protein sequence ID" value="MBB4919057.1"/>
    <property type="molecule type" value="Genomic_DNA"/>
</dbReference>
<protein>
    <submittedName>
        <fullName evidence="3">Putative TIM-barrel fold metal-dependent hydrolase</fullName>
    </submittedName>
</protein>
<dbReference type="PANTHER" id="PTHR21240:SF30">
    <property type="entry name" value="AMIDOHYDROLASE-RELATED DOMAIN-CONTAINING PROTEIN-RELATED"/>
    <property type="match status" value="1"/>
</dbReference>
<sequence length="317" mass="33910">MTTLADAGLIDIHTHYRPVGWQVPGGERPRPVAGFAKEKLENLPGLAQESIDGGVGLRALSAPVEQLFGLDGPVETAAVNTVNEYLADAVRERPEVFLGLATVDAFSGEAGAEQTRYAIEELGLHGIVLDSSRDDRFLSSPEAFPTLELAARLGVPVFVHPVAAPQAEALVKAAGRPGNSIGRGLQNGASFLSALHADLPTRLPDLHLVFTALGSGALYFVTEELAAYRQRSADGAPANIYFDTTRLNPWLIRYYADVIGVERIIVGSDWPGRPISAELVRDALDTAGFDPAAQERIRVGNARRLFELRAAKNAEAA</sequence>
<name>A0A7W7QSP6_9ACTN</name>
<reference evidence="3 4" key="1">
    <citation type="submission" date="2020-08" db="EMBL/GenBank/DDBJ databases">
        <title>Genomic Encyclopedia of Type Strains, Phase III (KMG-III): the genomes of soil and plant-associated and newly described type strains.</title>
        <authorList>
            <person name="Whitman W."/>
        </authorList>
    </citation>
    <scope>NUCLEOTIDE SEQUENCE [LARGE SCALE GENOMIC DNA]</scope>
    <source>
        <strain evidence="3 4">CECT 8840</strain>
    </source>
</reference>
<feature type="domain" description="Amidohydrolase-related" evidence="2">
    <location>
        <begin position="10"/>
        <end position="308"/>
    </location>
</feature>
<proteinExistence type="predicted"/>
<dbReference type="InterPro" id="IPR032465">
    <property type="entry name" value="ACMSD"/>
</dbReference>